<dbReference type="GO" id="GO:0000785">
    <property type="term" value="C:chromatin"/>
    <property type="evidence" value="ECO:0000318"/>
    <property type="project" value="GO_Central"/>
</dbReference>
<evidence type="ECO:0000256" key="4">
    <source>
        <dbReference type="PROSITE-ProRule" id="PRU00452"/>
    </source>
</evidence>
<feature type="region of interest" description="Disordered" evidence="5">
    <location>
        <begin position="1"/>
        <end position="52"/>
    </location>
</feature>
<comment type="caution">
    <text evidence="7">The sequence shown here is derived from an EMBL/GenBank/DDBJ whole genome shotgun (WGS) entry which is preliminary data.</text>
</comment>
<keyword evidence="1" id="KW-0479">Metal-binding</keyword>
<dbReference type="InterPro" id="IPR004181">
    <property type="entry name" value="Znf_MIZ"/>
</dbReference>
<dbReference type="Proteomes" id="UP000036987">
    <property type="component" value="Unassembled WGS sequence"/>
</dbReference>
<dbReference type="PROSITE" id="PS51044">
    <property type="entry name" value="ZF_SP_RING"/>
    <property type="match status" value="1"/>
</dbReference>
<evidence type="ECO:0000256" key="3">
    <source>
        <dbReference type="ARBA" id="ARBA00022833"/>
    </source>
</evidence>
<accession>A0A0K9NJZ4</accession>
<evidence type="ECO:0000256" key="5">
    <source>
        <dbReference type="SAM" id="MobiDB-lite"/>
    </source>
</evidence>
<evidence type="ECO:0000313" key="8">
    <source>
        <dbReference type="Proteomes" id="UP000036987"/>
    </source>
</evidence>
<feature type="region of interest" description="Disordered" evidence="5">
    <location>
        <begin position="658"/>
        <end position="684"/>
    </location>
</feature>
<evidence type="ECO:0000256" key="1">
    <source>
        <dbReference type="ARBA" id="ARBA00022723"/>
    </source>
</evidence>
<dbReference type="InterPro" id="IPR013083">
    <property type="entry name" value="Znf_RING/FYVE/PHD"/>
</dbReference>
<keyword evidence="8" id="KW-1185">Reference proteome</keyword>
<feature type="compositionally biased region" description="Polar residues" evidence="5">
    <location>
        <begin position="840"/>
        <end position="856"/>
    </location>
</feature>
<dbReference type="GO" id="GO:0016925">
    <property type="term" value="P:protein sumoylation"/>
    <property type="evidence" value="ECO:0000318"/>
    <property type="project" value="GO_Central"/>
</dbReference>
<dbReference type="OrthoDB" id="10263264at2759"/>
<dbReference type="CDD" id="cd16650">
    <property type="entry name" value="SP-RING_PIAS-like"/>
    <property type="match status" value="1"/>
</dbReference>
<dbReference type="Pfam" id="PF02891">
    <property type="entry name" value="zf-MIZ"/>
    <property type="match status" value="1"/>
</dbReference>
<feature type="region of interest" description="Disordered" evidence="5">
    <location>
        <begin position="840"/>
        <end position="875"/>
    </location>
</feature>
<organism evidence="7 8">
    <name type="scientific">Zostera marina</name>
    <name type="common">Eelgrass</name>
    <dbReference type="NCBI Taxonomy" id="29655"/>
    <lineage>
        <taxon>Eukaryota</taxon>
        <taxon>Viridiplantae</taxon>
        <taxon>Streptophyta</taxon>
        <taxon>Embryophyta</taxon>
        <taxon>Tracheophyta</taxon>
        <taxon>Spermatophyta</taxon>
        <taxon>Magnoliopsida</taxon>
        <taxon>Liliopsida</taxon>
        <taxon>Zosteraceae</taxon>
        <taxon>Zostera</taxon>
    </lineage>
</organism>
<reference evidence="8" key="1">
    <citation type="journal article" date="2016" name="Nature">
        <title>The genome of the seagrass Zostera marina reveals angiosperm adaptation to the sea.</title>
        <authorList>
            <person name="Olsen J.L."/>
            <person name="Rouze P."/>
            <person name="Verhelst B."/>
            <person name="Lin Y.-C."/>
            <person name="Bayer T."/>
            <person name="Collen J."/>
            <person name="Dattolo E."/>
            <person name="De Paoli E."/>
            <person name="Dittami S."/>
            <person name="Maumus F."/>
            <person name="Michel G."/>
            <person name="Kersting A."/>
            <person name="Lauritano C."/>
            <person name="Lohaus R."/>
            <person name="Toepel M."/>
            <person name="Tonon T."/>
            <person name="Vanneste K."/>
            <person name="Amirebrahimi M."/>
            <person name="Brakel J."/>
            <person name="Bostroem C."/>
            <person name="Chovatia M."/>
            <person name="Grimwood J."/>
            <person name="Jenkins J.W."/>
            <person name="Jueterbock A."/>
            <person name="Mraz A."/>
            <person name="Stam W.T."/>
            <person name="Tice H."/>
            <person name="Bornberg-Bauer E."/>
            <person name="Green P.J."/>
            <person name="Pearson G.A."/>
            <person name="Procaccini G."/>
            <person name="Duarte C.M."/>
            <person name="Schmutz J."/>
            <person name="Reusch T.B.H."/>
            <person name="Van de Peer Y."/>
        </authorList>
    </citation>
    <scope>NUCLEOTIDE SEQUENCE [LARGE SCALE GENOMIC DNA]</scope>
    <source>
        <strain evidence="8">cv. Finnish</strain>
    </source>
</reference>
<dbReference type="GO" id="GO:0008270">
    <property type="term" value="F:zinc ion binding"/>
    <property type="evidence" value="ECO:0007669"/>
    <property type="project" value="UniProtKB-KW"/>
</dbReference>
<dbReference type="GO" id="GO:0061665">
    <property type="term" value="F:SUMO ligase activity"/>
    <property type="evidence" value="ECO:0000318"/>
    <property type="project" value="GO_Central"/>
</dbReference>
<evidence type="ECO:0000256" key="2">
    <source>
        <dbReference type="ARBA" id="ARBA00022771"/>
    </source>
</evidence>
<feature type="domain" description="SP-RING-type" evidence="6">
    <location>
        <begin position="330"/>
        <end position="411"/>
    </location>
</feature>
<dbReference type="PANTHER" id="PTHR10782:SF4">
    <property type="entry name" value="TONALLI, ISOFORM E"/>
    <property type="match status" value="1"/>
</dbReference>
<evidence type="ECO:0000313" key="7">
    <source>
        <dbReference type="EMBL" id="KMZ56290.1"/>
    </source>
</evidence>
<dbReference type="Gene3D" id="3.30.40.10">
    <property type="entry name" value="Zinc/RING finger domain, C3HC4 (zinc finger)"/>
    <property type="match status" value="1"/>
</dbReference>
<evidence type="ECO:0000259" key="6">
    <source>
        <dbReference type="PROSITE" id="PS51044"/>
    </source>
</evidence>
<keyword evidence="3" id="KW-0862">Zinc</keyword>
<dbReference type="AlphaFoldDB" id="A0A0K9NJZ4"/>
<sequence length="875" mass="97400">MVISASPPVPPSHSPSHHGHQPQQEQKVSFVATSTSTDTSKPNASSPVPYVNSSLSYNQERIKMATKRLSVHFFSRPEMDVTEIFSLMFALARSIDYAVSHNDVPSHVDELPPIIKKAYQQKYEGFLQTALLVLLTSLKNACNKKWFTTANSEELLKMADEISCGFCIGITSESIDCLKVVRQIMPRYFPHLNMKRLLASFEIKAGYRILMTDLYIPRNIVYEDYRIRLFVAQSENITSSACIISPPQVSFLLNGKGVERRTNISMDSGPQFPTDITNMLKFGLNIFQAIGSFNGNYIIVVALMNEIKSSPDTLPVLGDYVHPVAAIIMPDTEVIEDSFRISLNCPLSFKRIEIPIKGYLCKHHQCFDFKNYMNMNQRNPSWRCPHCNQSVTYIDIRVDQNMAKILSEAGKTVSDVIISADGTWKVIEDHKSNACQVLNRSVTHLHEESGSKSEPTRCADDSTIMDLTAEDDCIEVLTNQGYSLREGDNACETTDRKPFQDDGHLVSQNIRPPVQISPPSIPLNPSLPIRDTNVATHAIGGVYRPPNFRPIVIRNEQHRTFTATPNITTIRSPERVQGSPVPAQQSKFNSKRQRVGMAEFIGLPSLISPPSPVQQSRTSNAVNIINERSSYLRTAGIPSPLQHNHSSAATMQPISNLGSRTAVTSDTTTIRPPFRHPHLDTDMSQREQLKSSSLYPPRPHSHQTLSRFTNTISSTTPIFQRVQQTSQLSTPGIASQIPKMNHAPHQFRPHIANIQSGSAPPTLPLTAPSSQMMANRFRPSLNNKHVHYIKVPQPATAKTRFDVPPELTPESRHWRPTARMRGSLSGGAFNEALSRYQMKTVASSSSDLIASTTPHETQGPYDPEPSPATTKGPKS</sequence>
<proteinExistence type="predicted"/>
<keyword evidence="2 4" id="KW-0863">Zinc-finger</keyword>
<dbReference type="PANTHER" id="PTHR10782">
    <property type="entry name" value="ZINC FINGER MIZ DOMAIN-CONTAINING PROTEIN"/>
    <property type="match status" value="1"/>
</dbReference>
<name>A0A0K9NJZ4_ZOSMR</name>
<feature type="compositionally biased region" description="Polar residues" evidence="5">
    <location>
        <begin position="658"/>
        <end position="670"/>
    </location>
</feature>
<protein>
    <recommendedName>
        <fullName evidence="6">SP-RING-type domain-containing protein</fullName>
    </recommendedName>
</protein>
<dbReference type="EMBL" id="LFYR01002205">
    <property type="protein sequence ID" value="KMZ56290.1"/>
    <property type="molecule type" value="Genomic_DNA"/>
</dbReference>
<feature type="compositionally biased region" description="Polar residues" evidence="5">
    <location>
        <begin position="31"/>
        <end position="52"/>
    </location>
</feature>
<dbReference type="STRING" id="29655.A0A0K9NJZ4"/>
<gene>
    <name evidence="7" type="ORF">ZOSMA_97G00590</name>
</gene>